<evidence type="ECO:0000256" key="1">
    <source>
        <dbReference type="SAM" id="MobiDB-lite"/>
    </source>
</evidence>
<feature type="domain" description="DUF5681" evidence="2">
    <location>
        <begin position="7"/>
        <end position="67"/>
    </location>
</feature>
<feature type="region of interest" description="Disordered" evidence="1">
    <location>
        <begin position="1"/>
        <end position="25"/>
    </location>
</feature>
<organism evidence="3 4">
    <name type="scientific">Methylobacterium crusticola</name>
    <dbReference type="NCBI Taxonomy" id="1697972"/>
    <lineage>
        <taxon>Bacteria</taxon>
        <taxon>Pseudomonadati</taxon>
        <taxon>Pseudomonadota</taxon>
        <taxon>Alphaproteobacteria</taxon>
        <taxon>Hyphomicrobiales</taxon>
        <taxon>Methylobacteriaceae</taxon>
        <taxon>Methylobacterium</taxon>
    </lineage>
</organism>
<reference evidence="3" key="1">
    <citation type="journal article" date="2021" name="Front. Microbiol.">
        <title>Comprehensive Comparative Genomics and Phenotyping of Methylobacterium Species.</title>
        <authorList>
            <person name="Alessa O."/>
            <person name="Ogura Y."/>
            <person name="Fujitani Y."/>
            <person name="Takami H."/>
            <person name="Hayashi T."/>
            <person name="Sahin N."/>
            <person name="Tani A."/>
        </authorList>
    </citation>
    <scope>NUCLEOTIDE SEQUENCE</scope>
    <source>
        <strain evidence="3">KCTC 52305</strain>
    </source>
</reference>
<protein>
    <recommendedName>
        <fullName evidence="2">DUF5681 domain-containing protein</fullName>
    </recommendedName>
</protein>
<dbReference type="InterPro" id="IPR043736">
    <property type="entry name" value="DUF5681"/>
</dbReference>
<name>A0ABQ4R8J0_9HYPH</name>
<accession>A0ABQ4R8J0</accession>
<dbReference type="EMBL" id="BPQH01000049">
    <property type="protein sequence ID" value="GJD54053.1"/>
    <property type="molecule type" value="Genomic_DNA"/>
</dbReference>
<keyword evidence="4" id="KW-1185">Reference proteome</keyword>
<gene>
    <name evidence="3" type="ORF">OPKNFCMD_6833</name>
</gene>
<evidence type="ECO:0000313" key="4">
    <source>
        <dbReference type="Proteomes" id="UP001055167"/>
    </source>
</evidence>
<reference evidence="3" key="2">
    <citation type="submission" date="2021-08" db="EMBL/GenBank/DDBJ databases">
        <authorList>
            <person name="Tani A."/>
            <person name="Ola A."/>
            <person name="Ogura Y."/>
            <person name="Katsura K."/>
            <person name="Hayashi T."/>
        </authorList>
    </citation>
    <scope>NUCLEOTIDE SEQUENCE</scope>
    <source>
        <strain evidence="3">KCTC 52305</strain>
    </source>
</reference>
<dbReference type="Pfam" id="PF18932">
    <property type="entry name" value="DUF5681"/>
    <property type="match status" value="1"/>
</dbReference>
<dbReference type="Proteomes" id="UP001055167">
    <property type="component" value="Unassembled WGS sequence"/>
</dbReference>
<evidence type="ECO:0000313" key="3">
    <source>
        <dbReference type="EMBL" id="GJD54053.1"/>
    </source>
</evidence>
<proteinExistence type="predicted"/>
<evidence type="ECO:0000259" key="2">
    <source>
        <dbReference type="Pfam" id="PF18932"/>
    </source>
</evidence>
<dbReference type="RefSeq" id="WP_128566535.1">
    <property type="nucleotide sequence ID" value="NZ_BPQH01000049.1"/>
</dbReference>
<sequence length="139" mass="14817">MAERGRAFQKGQSGNPKGKPKGARHKTTLAMEALLAGEAEGLTRKAIEMANDGDTVALRLCLDRLLPPRKDRPIRFALPPIETTADLTRATSALLAAVAAGEITPSEAAELGKLVDAHVKAIEVTDIQSRLEALEAVKR</sequence>
<comment type="caution">
    <text evidence="3">The sequence shown here is derived from an EMBL/GenBank/DDBJ whole genome shotgun (WGS) entry which is preliminary data.</text>
</comment>